<organism evidence="2 3">
    <name type="scientific">Brachybacterium avium</name>
    <dbReference type="NCBI Taxonomy" id="2017485"/>
    <lineage>
        <taxon>Bacteria</taxon>
        <taxon>Bacillati</taxon>
        <taxon>Actinomycetota</taxon>
        <taxon>Actinomycetes</taxon>
        <taxon>Micrococcales</taxon>
        <taxon>Dermabacteraceae</taxon>
        <taxon>Brachybacterium</taxon>
    </lineage>
</organism>
<accession>A0A220UC47</accession>
<reference evidence="3" key="1">
    <citation type="submission" date="2017-07" db="EMBL/GenBank/DDBJ databases">
        <title>Brachybacterium sp. VR2415.</title>
        <authorList>
            <person name="Tak E.J."/>
            <person name="Bae J.-W."/>
        </authorList>
    </citation>
    <scope>NUCLEOTIDE SEQUENCE [LARGE SCALE GENOMIC DNA]</scope>
    <source>
        <strain evidence="3">VR2415</strain>
    </source>
</reference>
<dbReference type="KEGG" id="brv:CFK39_06330"/>
<sequence>MVALIPKASAASSSETRTLVSATSSIPVLGALLRRWRATLVDPPGTITRSVSKSRPWGVDVQVMPSVEYSRGPESPRADGAGASRSSSASASTVVAVACR</sequence>
<evidence type="ECO:0000313" key="3">
    <source>
        <dbReference type="Proteomes" id="UP000198398"/>
    </source>
</evidence>
<dbReference type="EMBL" id="CP022316">
    <property type="protein sequence ID" value="ASK65511.1"/>
    <property type="molecule type" value="Genomic_DNA"/>
</dbReference>
<gene>
    <name evidence="2" type="ORF">CFK39_06330</name>
</gene>
<evidence type="ECO:0000256" key="1">
    <source>
        <dbReference type="SAM" id="MobiDB-lite"/>
    </source>
</evidence>
<dbReference type="AlphaFoldDB" id="A0A220UC47"/>
<proteinExistence type="predicted"/>
<feature type="compositionally biased region" description="Low complexity" evidence="1">
    <location>
        <begin position="78"/>
        <end position="100"/>
    </location>
</feature>
<protein>
    <submittedName>
        <fullName evidence="2">Uncharacterized protein</fullName>
    </submittedName>
</protein>
<name>A0A220UC47_9MICO</name>
<feature type="region of interest" description="Disordered" evidence="1">
    <location>
        <begin position="65"/>
        <end position="100"/>
    </location>
</feature>
<keyword evidence="3" id="KW-1185">Reference proteome</keyword>
<evidence type="ECO:0000313" key="2">
    <source>
        <dbReference type="EMBL" id="ASK65511.1"/>
    </source>
</evidence>
<dbReference type="Proteomes" id="UP000198398">
    <property type="component" value="Chromosome"/>
</dbReference>